<dbReference type="PANTHER" id="PTHR20953:SF3">
    <property type="entry name" value="P-LOOP CONTAINING NUCLEOSIDE TRIPHOSPHATE HYDROLASES SUPERFAMILY PROTEIN"/>
    <property type="match status" value="1"/>
</dbReference>
<keyword evidence="2" id="KW-0067">ATP-binding</keyword>
<dbReference type="Pfam" id="PF19568">
    <property type="entry name" value="Spore_III_AA"/>
    <property type="match status" value="1"/>
</dbReference>
<dbReference type="NCBIfam" id="TIGR02858">
    <property type="entry name" value="spore_III_AA"/>
    <property type="match status" value="1"/>
</dbReference>
<dbReference type="GO" id="GO:0005524">
    <property type="term" value="F:ATP binding"/>
    <property type="evidence" value="ECO:0007669"/>
    <property type="project" value="UniProtKB-KW"/>
</dbReference>
<dbReference type="Proteomes" id="UP000712157">
    <property type="component" value="Unassembled WGS sequence"/>
</dbReference>
<protein>
    <submittedName>
        <fullName evidence="4">Stage III sporulation protein AA</fullName>
    </submittedName>
</protein>
<evidence type="ECO:0000259" key="3">
    <source>
        <dbReference type="Pfam" id="PF19568"/>
    </source>
</evidence>
<dbReference type="PANTHER" id="PTHR20953">
    <property type="entry name" value="KINASE-RELATED"/>
    <property type="match status" value="1"/>
</dbReference>
<keyword evidence="1" id="KW-0547">Nucleotide-binding</keyword>
<accession>A0A949K7E9</accession>
<dbReference type="AlphaFoldDB" id="A0A949K7E9"/>
<dbReference type="Gene3D" id="3.40.50.300">
    <property type="entry name" value="P-loop containing nucleotide triphosphate hydrolases"/>
    <property type="match status" value="1"/>
</dbReference>
<reference evidence="4" key="1">
    <citation type="submission" date="2021-06" db="EMBL/GenBank/DDBJ databases">
        <title>Description of novel taxa of the family Lachnospiraceae.</title>
        <authorList>
            <person name="Chaplin A.V."/>
            <person name="Sokolova S.R."/>
            <person name="Pikina A.P."/>
            <person name="Korzhanova M."/>
            <person name="Belova V."/>
            <person name="Korostin D."/>
            <person name="Efimov B.A."/>
        </authorList>
    </citation>
    <scope>NUCLEOTIDE SEQUENCE</scope>
    <source>
        <strain evidence="4">ASD5720</strain>
    </source>
</reference>
<dbReference type="RefSeq" id="WP_158344118.1">
    <property type="nucleotide sequence ID" value="NZ_JAHQCW010000014.1"/>
</dbReference>
<name>A0A949K7E9_9FIRM</name>
<feature type="domain" description="Stage III sporulation protein AA AAA+ ATPase" evidence="3">
    <location>
        <begin position="1"/>
        <end position="312"/>
    </location>
</feature>
<evidence type="ECO:0000313" key="5">
    <source>
        <dbReference type="Proteomes" id="UP000712157"/>
    </source>
</evidence>
<organism evidence="4 5">
    <name type="scientific">Diplocloster agilis</name>
    <dbReference type="NCBI Taxonomy" id="2850323"/>
    <lineage>
        <taxon>Bacteria</taxon>
        <taxon>Bacillati</taxon>
        <taxon>Bacillota</taxon>
        <taxon>Clostridia</taxon>
        <taxon>Lachnospirales</taxon>
        <taxon>Lachnospiraceae</taxon>
        <taxon>Diplocloster</taxon>
    </lineage>
</organism>
<proteinExistence type="predicted"/>
<evidence type="ECO:0000256" key="1">
    <source>
        <dbReference type="ARBA" id="ARBA00022741"/>
    </source>
</evidence>
<keyword evidence="5" id="KW-1185">Reference proteome</keyword>
<dbReference type="EMBL" id="JAHQCW010000014">
    <property type="protein sequence ID" value="MBU9736882.1"/>
    <property type="molecule type" value="Genomic_DNA"/>
</dbReference>
<dbReference type="InterPro" id="IPR045735">
    <property type="entry name" value="Spore_III_AA_AAA+_ATPase"/>
</dbReference>
<gene>
    <name evidence="4" type="primary">spoIIIAA</name>
    <name evidence="4" type="ORF">KTH89_10055</name>
</gene>
<evidence type="ECO:0000256" key="2">
    <source>
        <dbReference type="ARBA" id="ARBA00022840"/>
    </source>
</evidence>
<comment type="caution">
    <text evidence="4">The sequence shown here is derived from an EMBL/GenBank/DDBJ whole genome shotgun (WGS) entry which is preliminary data.</text>
</comment>
<dbReference type="InterPro" id="IPR027417">
    <property type="entry name" value="P-loop_NTPase"/>
</dbReference>
<dbReference type="InterPro" id="IPR014217">
    <property type="entry name" value="Spore_III_AA"/>
</dbReference>
<sequence length="321" mass="35613">MDKKSELMKVLAKRIRILLEQLPLDFEDLQEIRLRVNGPLLIIYRGCEYFVSEAPSLDGDKARAVIVDKQDVQETLEYVGNYSLYAFEDEVKQGFITIQGGHRVGIAGKTIVEGDRVKSLKYISFLNIRVSHQIKGCADPVLPYIRNGDQICHTLIISPPRCGKTTLLRDMIRQISDGQGSFAGQTVGVVDERSEIGGSYLGVPGNDLGIRTDVMDCCPKAEGMMMLIRSMAPQVIAVDEIGDYQDAHAIESVIHCGCKLIATVHGSSLQDILQKPLLEKLVAEHTFDRYIILCNGKKVGTVQDIFDAKGESLLRRRCEGC</sequence>
<dbReference type="SUPFAM" id="SSF52540">
    <property type="entry name" value="P-loop containing nucleoside triphosphate hydrolases"/>
    <property type="match status" value="1"/>
</dbReference>
<evidence type="ECO:0000313" key="4">
    <source>
        <dbReference type="EMBL" id="MBU9736882.1"/>
    </source>
</evidence>